<dbReference type="GO" id="GO:0019491">
    <property type="term" value="P:ectoine biosynthetic process"/>
    <property type="evidence" value="ECO:0007669"/>
    <property type="project" value="UniProtKB-UniPathway"/>
</dbReference>
<dbReference type="InterPro" id="IPR012772">
    <property type="entry name" value="Ectoine_EctA"/>
</dbReference>
<dbReference type="Pfam" id="PF00583">
    <property type="entry name" value="Acetyltransf_1"/>
    <property type="match status" value="1"/>
</dbReference>
<evidence type="ECO:0000313" key="11">
    <source>
        <dbReference type="Proteomes" id="UP000529417"/>
    </source>
</evidence>
<dbReference type="RefSeq" id="WP_179904641.1">
    <property type="nucleotide sequence ID" value="NZ_JACBXS010000004.1"/>
</dbReference>
<dbReference type="Proteomes" id="UP000529417">
    <property type="component" value="Unassembled WGS sequence"/>
</dbReference>
<evidence type="ECO:0000256" key="8">
    <source>
        <dbReference type="RuleBase" id="RU365045"/>
    </source>
</evidence>
<evidence type="ECO:0000313" key="10">
    <source>
        <dbReference type="EMBL" id="NYS23947.1"/>
    </source>
</evidence>
<comment type="function">
    <text evidence="8">Catalyzes the acetylation of L-2,4-diaminobutyrate (DABA) to gamma-N-acetyl-alpha,gamma-diaminobutyric acid (ADABA) with acetyl coenzyme A.</text>
</comment>
<dbReference type="GO" id="GO:0033816">
    <property type="term" value="F:diaminobutyrate acetyltransferase activity"/>
    <property type="evidence" value="ECO:0007669"/>
    <property type="project" value="UniProtKB-EC"/>
</dbReference>
<evidence type="ECO:0000256" key="5">
    <source>
        <dbReference type="ARBA" id="ARBA00022679"/>
    </source>
</evidence>
<keyword evidence="5 8" id="KW-0808">Transferase</keyword>
<dbReference type="EC" id="2.3.1.178" evidence="3 8"/>
<comment type="similarity">
    <text evidence="2 8">Belongs to the acetyltransferase family. EctA subfamily.</text>
</comment>
<reference evidence="10 11" key="1">
    <citation type="journal article" date="2000" name="Arch. Microbiol.">
        <title>Rhodobaca bogoriensis gen. nov. and sp. nov., an alkaliphilic purple nonsulfur bacterium from African Rift Valley soda lakes.</title>
        <authorList>
            <person name="Milford A.D."/>
            <person name="Achenbach L.A."/>
            <person name="Jung D.O."/>
            <person name="Madigan M.T."/>
        </authorList>
    </citation>
    <scope>NUCLEOTIDE SEQUENCE [LARGE SCALE GENOMIC DNA]</scope>
    <source>
        <strain evidence="10 11">2376</strain>
    </source>
</reference>
<comment type="pathway">
    <text evidence="1 8">Amine and polyamine biosynthesis; ectoine biosynthesis; L-ectoine from L-aspartate 4-semialdehyde: step 2/3.</text>
</comment>
<dbReference type="UniPathway" id="UPA00067">
    <property type="reaction ID" value="UER00122"/>
</dbReference>
<comment type="catalytic activity">
    <reaction evidence="7 8">
        <text>L-2,4-diaminobutanoate + acetyl-CoA = (2S)-4-acetamido-2-aminobutanoate + CoA + H(+)</text>
        <dbReference type="Rhea" id="RHEA:16901"/>
        <dbReference type="ChEBI" id="CHEBI:15378"/>
        <dbReference type="ChEBI" id="CHEBI:57287"/>
        <dbReference type="ChEBI" id="CHEBI:57288"/>
        <dbReference type="ChEBI" id="CHEBI:58761"/>
        <dbReference type="ChEBI" id="CHEBI:58929"/>
        <dbReference type="EC" id="2.3.1.178"/>
    </reaction>
</comment>
<dbReference type="NCBIfam" id="TIGR02406">
    <property type="entry name" value="ectoine_EctA"/>
    <property type="match status" value="1"/>
</dbReference>
<evidence type="ECO:0000256" key="6">
    <source>
        <dbReference type="ARBA" id="ARBA00023315"/>
    </source>
</evidence>
<dbReference type="InterPro" id="IPR016181">
    <property type="entry name" value="Acyl_CoA_acyltransferase"/>
</dbReference>
<sequence length="180" mass="19996">MTAQIRKIIETPKGRLRLRKPSKSDGSDVWDLVARCKPLDENSMYMNLIQCDHFADTCVLAEQDGKVVGWVSAHLPPGREDTIFVWQVAVCASMRGTGLGRHMLAALVERQVCKSVRQMETTITRDNDASWGLFRGFARRLGGDLSHAPHYEREAHFGGAHATEHLVTITLDAAADRKAA</sequence>
<gene>
    <name evidence="8 10" type="primary">ectA</name>
    <name evidence="10" type="ORF">HUK65_03005</name>
</gene>
<name>A0A7Z0KW74_9RHOB</name>
<accession>A0A7Z0KW74</accession>
<evidence type="ECO:0000256" key="1">
    <source>
        <dbReference type="ARBA" id="ARBA00004978"/>
    </source>
</evidence>
<proteinExistence type="inferred from homology"/>
<evidence type="ECO:0000256" key="2">
    <source>
        <dbReference type="ARBA" id="ARBA00010712"/>
    </source>
</evidence>
<evidence type="ECO:0000256" key="7">
    <source>
        <dbReference type="ARBA" id="ARBA00048924"/>
    </source>
</evidence>
<dbReference type="InterPro" id="IPR000182">
    <property type="entry name" value="GNAT_dom"/>
</dbReference>
<evidence type="ECO:0000259" key="9">
    <source>
        <dbReference type="PROSITE" id="PS51186"/>
    </source>
</evidence>
<dbReference type="Gene3D" id="3.40.630.30">
    <property type="match status" value="1"/>
</dbReference>
<dbReference type="CDD" id="cd04301">
    <property type="entry name" value="NAT_SF"/>
    <property type="match status" value="1"/>
</dbReference>
<comment type="caution">
    <text evidence="10">The sequence shown here is derived from an EMBL/GenBank/DDBJ whole genome shotgun (WGS) entry which is preliminary data.</text>
</comment>
<dbReference type="AlphaFoldDB" id="A0A7Z0KW74"/>
<feature type="domain" description="N-acetyltransferase" evidence="9">
    <location>
        <begin position="16"/>
        <end position="156"/>
    </location>
</feature>
<keyword evidence="11" id="KW-1185">Reference proteome</keyword>
<dbReference type="PROSITE" id="PS51186">
    <property type="entry name" value="GNAT"/>
    <property type="match status" value="1"/>
</dbReference>
<protein>
    <recommendedName>
        <fullName evidence="4 8">L-2,4-diaminobutyric acid acetyltransferase</fullName>
        <shortName evidence="8">DABA acetyltransferase</shortName>
        <ecNumber evidence="3 8">2.3.1.178</ecNumber>
    </recommendedName>
</protein>
<evidence type="ECO:0000256" key="3">
    <source>
        <dbReference type="ARBA" id="ARBA00012355"/>
    </source>
</evidence>
<organism evidence="10 11">
    <name type="scientific">Rhabdonatronobacter sediminivivens</name>
    <dbReference type="NCBI Taxonomy" id="2743469"/>
    <lineage>
        <taxon>Bacteria</taxon>
        <taxon>Pseudomonadati</taxon>
        <taxon>Pseudomonadota</taxon>
        <taxon>Alphaproteobacteria</taxon>
        <taxon>Rhodobacterales</taxon>
        <taxon>Paracoccaceae</taxon>
        <taxon>Rhabdonatronobacter</taxon>
    </lineage>
</organism>
<dbReference type="SUPFAM" id="SSF55729">
    <property type="entry name" value="Acyl-CoA N-acyltransferases (Nat)"/>
    <property type="match status" value="1"/>
</dbReference>
<keyword evidence="6 8" id="KW-0012">Acyltransferase</keyword>
<evidence type="ECO:0000256" key="4">
    <source>
        <dbReference type="ARBA" id="ARBA00017935"/>
    </source>
</evidence>
<dbReference type="EMBL" id="JACBXS010000004">
    <property type="protein sequence ID" value="NYS23947.1"/>
    <property type="molecule type" value="Genomic_DNA"/>
</dbReference>